<protein>
    <submittedName>
        <fullName evidence="1">Uncharacterized protein</fullName>
    </submittedName>
</protein>
<dbReference type="Proteomes" id="UP000632339">
    <property type="component" value="Unassembled WGS sequence"/>
</dbReference>
<name>A0ABQ2HT99_9BACT</name>
<reference evidence="2" key="1">
    <citation type="journal article" date="2019" name="Int. J. Syst. Evol. Microbiol.">
        <title>The Global Catalogue of Microorganisms (GCM) 10K type strain sequencing project: providing services to taxonomists for standard genome sequencing and annotation.</title>
        <authorList>
            <consortium name="The Broad Institute Genomics Platform"/>
            <consortium name="The Broad Institute Genome Sequencing Center for Infectious Disease"/>
            <person name="Wu L."/>
            <person name="Ma J."/>
        </authorList>
    </citation>
    <scope>NUCLEOTIDE SEQUENCE [LARGE SCALE GENOMIC DNA]</scope>
    <source>
        <strain evidence="2">CGMCC 1.6375</strain>
    </source>
</reference>
<comment type="caution">
    <text evidence="1">The sequence shown here is derived from an EMBL/GenBank/DDBJ whole genome shotgun (WGS) entry which is preliminary data.</text>
</comment>
<organism evidence="1 2">
    <name type="scientific">Dyadobacter beijingensis</name>
    <dbReference type="NCBI Taxonomy" id="365489"/>
    <lineage>
        <taxon>Bacteria</taxon>
        <taxon>Pseudomonadati</taxon>
        <taxon>Bacteroidota</taxon>
        <taxon>Cytophagia</taxon>
        <taxon>Cytophagales</taxon>
        <taxon>Spirosomataceae</taxon>
        <taxon>Dyadobacter</taxon>
    </lineage>
</organism>
<accession>A0ABQ2HT99</accession>
<proteinExistence type="predicted"/>
<evidence type="ECO:0000313" key="2">
    <source>
        <dbReference type="Proteomes" id="UP000632339"/>
    </source>
</evidence>
<dbReference type="EMBL" id="BMLI01000001">
    <property type="protein sequence ID" value="GGM90999.1"/>
    <property type="molecule type" value="Genomic_DNA"/>
</dbReference>
<gene>
    <name evidence="1" type="ORF">GCM10010967_25080</name>
</gene>
<keyword evidence="2" id="KW-1185">Reference proteome</keyword>
<dbReference type="RefSeq" id="WP_019943540.1">
    <property type="nucleotide sequence ID" value="NZ_BMLI01000001.1"/>
</dbReference>
<evidence type="ECO:0000313" key="1">
    <source>
        <dbReference type="EMBL" id="GGM90999.1"/>
    </source>
</evidence>
<sequence length="85" mass="9797">MQHTFHLKAGNLTPAFVEQLREIFGDGELKIVVESTEPNGDTDAFNHVSRLERHYRSMMELRELFKDARIDPTIDISKLANEVNL</sequence>